<dbReference type="PANTHER" id="PTHR35801">
    <property type="entry name" value="PHOSPHOSERINE PHOSPHATASE RSBX"/>
    <property type="match status" value="1"/>
</dbReference>
<feature type="domain" description="PPM-type phosphatase" evidence="1">
    <location>
        <begin position="3"/>
        <end position="217"/>
    </location>
</feature>
<dbReference type="PANTHER" id="PTHR35801:SF1">
    <property type="entry name" value="PHOSPHOSERINE PHOSPHATASE RSBX"/>
    <property type="match status" value="1"/>
</dbReference>
<gene>
    <name evidence="2" type="ORF">AVDCRST_MAG26-1808</name>
</gene>
<accession>A0A6J4IFI3</accession>
<dbReference type="Gene3D" id="3.60.40.10">
    <property type="entry name" value="PPM-type phosphatase domain"/>
    <property type="match status" value="1"/>
</dbReference>
<dbReference type="InterPro" id="IPR001932">
    <property type="entry name" value="PPM-type_phosphatase-like_dom"/>
</dbReference>
<dbReference type="Pfam" id="PF07228">
    <property type="entry name" value="SpoIIE"/>
    <property type="match status" value="1"/>
</dbReference>
<protein>
    <submittedName>
        <fullName evidence="2">Stage II sporulation protein E</fullName>
    </submittedName>
</protein>
<reference evidence="2" key="1">
    <citation type="submission" date="2020-02" db="EMBL/GenBank/DDBJ databases">
        <authorList>
            <person name="Meier V. D."/>
        </authorList>
    </citation>
    <scope>NUCLEOTIDE SEQUENCE</scope>
    <source>
        <strain evidence="2">AVDCRST_MAG26</strain>
    </source>
</reference>
<dbReference type="SUPFAM" id="SSF81606">
    <property type="entry name" value="PP2C-like"/>
    <property type="match status" value="1"/>
</dbReference>
<dbReference type="InterPro" id="IPR039248">
    <property type="entry name" value="Ptase_RsbX"/>
</dbReference>
<dbReference type="AlphaFoldDB" id="A0A6J4IFI3"/>
<proteinExistence type="predicted"/>
<dbReference type="SMART" id="SM00331">
    <property type="entry name" value="PP2C_SIG"/>
    <property type="match status" value="1"/>
</dbReference>
<sequence length="242" mass="26185">MLEVQVAVAKVGKYASGESGDTVEHIERPLGGFSFVVADGQGSGRGAKTLSNLVTARAITMLKDGARDGAVARAVHDYLYGYRNGKVSSTLNILSVDFAARSILMSRNSPCPFYVMDAHGLTLFDEPSTPIGLYPNTKPVISQIELAGPRYLVAFTDGIMQAGTRYGAAIDLSNSLAAVNMDEVQEPRDLAESILARAIELDHGRPNDDMSVIVLGVCEKDDEQLRVRRMHVTFPVEDVRKV</sequence>
<dbReference type="InterPro" id="IPR036457">
    <property type="entry name" value="PPM-type-like_dom_sf"/>
</dbReference>
<evidence type="ECO:0000313" key="2">
    <source>
        <dbReference type="EMBL" id="CAA9248749.1"/>
    </source>
</evidence>
<organism evidence="2">
    <name type="scientific">uncultured Chloroflexia bacterium</name>
    <dbReference type="NCBI Taxonomy" id="1672391"/>
    <lineage>
        <taxon>Bacteria</taxon>
        <taxon>Bacillati</taxon>
        <taxon>Chloroflexota</taxon>
        <taxon>Chloroflexia</taxon>
        <taxon>environmental samples</taxon>
    </lineage>
</organism>
<name>A0A6J4IFI3_9CHLR</name>
<dbReference type="EMBL" id="CADCTK010000408">
    <property type="protein sequence ID" value="CAA9248749.1"/>
    <property type="molecule type" value="Genomic_DNA"/>
</dbReference>
<evidence type="ECO:0000259" key="1">
    <source>
        <dbReference type="SMART" id="SM00331"/>
    </source>
</evidence>